<feature type="binding site" evidence="2">
    <location>
        <position position="340"/>
    </location>
    <ligand>
        <name>L-tryptophan</name>
        <dbReference type="ChEBI" id="CHEBI:57912"/>
    </ligand>
</feature>
<feature type="binding site" evidence="2">
    <location>
        <begin position="13"/>
        <end position="16"/>
    </location>
    <ligand>
        <name>FAD</name>
        <dbReference type="ChEBI" id="CHEBI:57692"/>
    </ligand>
</feature>
<feature type="active site" evidence="1">
    <location>
        <position position="78"/>
    </location>
</feature>
<keyword evidence="4" id="KW-1185">Reference proteome</keyword>
<dbReference type="SUPFAM" id="SSF51905">
    <property type="entry name" value="FAD/NAD(P)-binding domain"/>
    <property type="match status" value="1"/>
</dbReference>
<accession>A0A266Q9G0</accession>
<dbReference type="Gene3D" id="3.50.50.60">
    <property type="entry name" value="FAD/NAD(P)-binding domain"/>
    <property type="match status" value="1"/>
</dbReference>
<evidence type="ECO:0000256" key="2">
    <source>
        <dbReference type="PIRSR" id="PIRSR011396-2"/>
    </source>
</evidence>
<feature type="binding site" evidence="2">
    <location>
        <position position="331"/>
    </location>
    <ligand>
        <name>FAD</name>
        <dbReference type="ChEBI" id="CHEBI:57692"/>
    </ligand>
</feature>
<evidence type="ECO:0000256" key="1">
    <source>
        <dbReference type="PIRSR" id="PIRSR011396-1"/>
    </source>
</evidence>
<evidence type="ECO:0000313" key="3">
    <source>
        <dbReference type="EMBL" id="OZY86533.1"/>
    </source>
</evidence>
<dbReference type="GO" id="GO:0000166">
    <property type="term" value="F:nucleotide binding"/>
    <property type="evidence" value="ECO:0007669"/>
    <property type="project" value="UniProtKB-KW"/>
</dbReference>
<dbReference type="PIRSF" id="PIRSF011396">
    <property type="entry name" value="Trp_halogenase"/>
    <property type="match status" value="1"/>
</dbReference>
<evidence type="ECO:0000313" key="4">
    <source>
        <dbReference type="Proteomes" id="UP000216101"/>
    </source>
</evidence>
<name>A0A266Q9G0_9GAMM</name>
<dbReference type="EMBL" id="NHNI01000001">
    <property type="protein sequence ID" value="OZY86533.1"/>
    <property type="molecule type" value="Genomic_DNA"/>
</dbReference>
<organism evidence="3 4">
    <name type="scientific">Cellvibrio mixtus</name>
    <dbReference type="NCBI Taxonomy" id="39650"/>
    <lineage>
        <taxon>Bacteria</taxon>
        <taxon>Pseudomonadati</taxon>
        <taxon>Pseudomonadota</taxon>
        <taxon>Gammaproteobacteria</taxon>
        <taxon>Cellvibrionales</taxon>
        <taxon>Cellvibrionaceae</taxon>
        <taxon>Cellvibrio</taxon>
    </lineage>
</organism>
<dbReference type="InterPro" id="IPR033856">
    <property type="entry name" value="Trp_halogen"/>
</dbReference>
<keyword evidence="2" id="KW-0547">Nucleotide-binding</keyword>
<protein>
    <submittedName>
        <fullName evidence="3">Tryptophan halogenase</fullName>
    </submittedName>
</protein>
<dbReference type="PANTHER" id="PTHR43747:SF4">
    <property type="entry name" value="FLAVIN-DEPENDENT TRYPTOPHAN HALOGENASE"/>
    <property type="match status" value="1"/>
</dbReference>
<dbReference type="Pfam" id="PF04820">
    <property type="entry name" value="Trp_halogenase"/>
    <property type="match status" value="1"/>
</dbReference>
<dbReference type="Proteomes" id="UP000216101">
    <property type="component" value="Unassembled WGS sequence"/>
</dbReference>
<proteinExistence type="predicted"/>
<dbReference type="AlphaFoldDB" id="A0A266Q9G0"/>
<dbReference type="InterPro" id="IPR050816">
    <property type="entry name" value="Flavin-dep_Halogenase_NPB"/>
</dbReference>
<feature type="binding site" evidence="2">
    <location>
        <position position="344"/>
    </location>
    <ligand>
        <name>FAD</name>
        <dbReference type="ChEBI" id="CHEBI:57692"/>
    </ligand>
</feature>
<dbReference type="InterPro" id="IPR036188">
    <property type="entry name" value="FAD/NAD-bd_sf"/>
</dbReference>
<sequence length="504" mass="56823">MNKSIKKIVIAGGGTAGWMSAALLTKVLKQRVDIELVESEEIGIIGVGEATIPPIQTFNSVLGVDEAEFLRETKATIKMAIRFDNWKQQGHSYYHTFGAPGATIGFSAFQHHWLRARQQGLNTTIWDYDLNYLCCEAGVFGKFDGKDPMYQMPYAYHFDSALYGRYLRKRSEQAGVVRTEGKIRAAHLNPDTGFVQSLLMEDGREIHGDLFVDCSGMRGLLIQGALHTGYEDWNHWLPCDRALAVPSERFEKTLPYTRSIAHKAGWQWRIPLTHRNGNGLVYSSQYVSDDEATNTLLDNLDSAALADPKPIKFRTGRTLQQWNKNVIAVGLSSGFLEPLESTSIHLIQSAVVRLLKNFPNSGISQAQVDEYNRESKLEYETVRDFIILHYHANERDDSDFWRNLRTMDIPDRLAHKLALFRETGTLFNDHGDIFLDSSWLQVMLGQGIMPRDYHPSADILDAAQLQSMLARIAAAKRQPLTQLPTHDAFLQHYTGVVSAGVHRG</sequence>
<dbReference type="GO" id="GO:0004497">
    <property type="term" value="F:monooxygenase activity"/>
    <property type="evidence" value="ECO:0007669"/>
    <property type="project" value="InterPro"/>
</dbReference>
<comment type="caution">
    <text evidence="3">The sequence shown here is derived from an EMBL/GenBank/DDBJ whole genome shotgun (WGS) entry which is preliminary data.</text>
</comment>
<gene>
    <name evidence="3" type="ORF">CBP51_05795</name>
</gene>
<keyword evidence="2" id="KW-0285">Flavoprotein</keyword>
<dbReference type="InterPro" id="IPR006905">
    <property type="entry name" value="Flavin_halogenase"/>
</dbReference>
<keyword evidence="2" id="KW-0274">FAD</keyword>
<feature type="binding site" evidence="2">
    <location>
        <position position="78"/>
    </location>
    <ligand>
        <name>7-chloro-L-tryptophan</name>
        <dbReference type="ChEBI" id="CHEBI:58713"/>
    </ligand>
</feature>
<reference evidence="4" key="1">
    <citation type="submission" date="2017-05" db="EMBL/GenBank/DDBJ databases">
        <authorList>
            <person name="Barney B.M."/>
        </authorList>
    </citation>
    <scope>NUCLEOTIDE SEQUENCE [LARGE SCALE GENOMIC DNA]</scope>
    <source>
        <strain evidence="4">PSBB022</strain>
    </source>
</reference>
<dbReference type="PANTHER" id="PTHR43747">
    <property type="entry name" value="FAD-BINDING PROTEIN"/>
    <property type="match status" value="1"/>
</dbReference>
<dbReference type="RefSeq" id="WP_094984175.1">
    <property type="nucleotide sequence ID" value="NZ_NHNI01000001.1"/>
</dbReference>